<feature type="compositionally biased region" description="Polar residues" evidence="1">
    <location>
        <begin position="36"/>
        <end position="66"/>
    </location>
</feature>
<keyword evidence="4" id="KW-1185">Reference proteome</keyword>
<accession>A0AAV0W5W5</accession>
<comment type="caution">
    <text evidence="3">The sequence shown here is derived from an EMBL/GenBank/DDBJ whole genome shotgun (WGS) entry which is preliminary data.</text>
</comment>
<dbReference type="AlphaFoldDB" id="A0AAV0W5W5"/>
<feature type="compositionally biased region" description="Basic residues" evidence="1">
    <location>
        <begin position="67"/>
        <end position="82"/>
    </location>
</feature>
<organism evidence="3 4">
    <name type="scientific">Macrosiphum euphorbiae</name>
    <name type="common">potato aphid</name>
    <dbReference type="NCBI Taxonomy" id="13131"/>
    <lineage>
        <taxon>Eukaryota</taxon>
        <taxon>Metazoa</taxon>
        <taxon>Ecdysozoa</taxon>
        <taxon>Arthropoda</taxon>
        <taxon>Hexapoda</taxon>
        <taxon>Insecta</taxon>
        <taxon>Pterygota</taxon>
        <taxon>Neoptera</taxon>
        <taxon>Paraneoptera</taxon>
        <taxon>Hemiptera</taxon>
        <taxon>Sternorrhyncha</taxon>
        <taxon>Aphidomorpha</taxon>
        <taxon>Aphidoidea</taxon>
        <taxon>Aphididae</taxon>
        <taxon>Macrosiphini</taxon>
        <taxon>Macrosiphum</taxon>
    </lineage>
</organism>
<evidence type="ECO:0000256" key="1">
    <source>
        <dbReference type="SAM" id="MobiDB-lite"/>
    </source>
</evidence>
<name>A0AAV0W5W5_9HEMI</name>
<keyword evidence="2" id="KW-0732">Signal</keyword>
<evidence type="ECO:0000256" key="2">
    <source>
        <dbReference type="SAM" id="SignalP"/>
    </source>
</evidence>
<proteinExistence type="predicted"/>
<evidence type="ECO:0000313" key="3">
    <source>
        <dbReference type="EMBL" id="CAI6351160.1"/>
    </source>
</evidence>
<feature type="chain" id="PRO_5043673342" evidence="2">
    <location>
        <begin position="27"/>
        <end position="93"/>
    </location>
</feature>
<dbReference type="Proteomes" id="UP001160148">
    <property type="component" value="Unassembled WGS sequence"/>
</dbReference>
<feature type="compositionally biased region" description="Low complexity" evidence="1">
    <location>
        <begin position="83"/>
        <end position="93"/>
    </location>
</feature>
<gene>
    <name evidence="3" type="ORF">MEUPH1_LOCUS7536</name>
</gene>
<evidence type="ECO:0000313" key="4">
    <source>
        <dbReference type="Proteomes" id="UP001160148"/>
    </source>
</evidence>
<protein>
    <submittedName>
        <fullName evidence="3">Uncharacterized protein</fullName>
    </submittedName>
</protein>
<reference evidence="3 4" key="1">
    <citation type="submission" date="2023-01" db="EMBL/GenBank/DDBJ databases">
        <authorList>
            <person name="Whitehead M."/>
        </authorList>
    </citation>
    <scope>NUCLEOTIDE SEQUENCE [LARGE SCALE GENOMIC DNA]</scope>
</reference>
<feature type="region of interest" description="Disordered" evidence="1">
    <location>
        <begin position="30"/>
        <end position="93"/>
    </location>
</feature>
<sequence length="93" mass="10112">MIVTKHTLRLLVGVLVIYCCIETTVGGSIRGVLNQDEPTPYTTLSPSQTEQSSDPTMSDTTVSPTTVKKHHLPTSIMPHKRTTTTTTTTEIPS</sequence>
<dbReference type="EMBL" id="CARXXK010000001">
    <property type="protein sequence ID" value="CAI6351160.1"/>
    <property type="molecule type" value="Genomic_DNA"/>
</dbReference>
<feature type="signal peptide" evidence="2">
    <location>
        <begin position="1"/>
        <end position="26"/>
    </location>
</feature>